<keyword evidence="1" id="KW-0597">Phosphoprotein</keyword>
<feature type="compositionally biased region" description="Low complexity" evidence="2">
    <location>
        <begin position="140"/>
        <end position="155"/>
    </location>
</feature>
<feature type="domain" description="FHA" evidence="3">
    <location>
        <begin position="195"/>
        <end position="248"/>
    </location>
</feature>
<evidence type="ECO:0000256" key="1">
    <source>
        <dbReference type="ARBA" id="ARBA00022553"/>
    </source>
</evidence>
<evidence type="ECO:0000256" key="2">
    <source>
        <dbReference type="SAM" id="MobiDB-lite"/>
    </source>
</evidence>
<dbReference type="InterPro" id="IPR000253">
    <property type="entry name" value="FHA_dom"/>
</dbReference>
<accession>A0A3D9V569</accession>
<gene>
    <name evidence="4" type="ORF">DFJ64_1928</name>
</gene>
<organism evidence="4 5">
    <name type="scientific">Thermasporomyces composti</name>
    <dbReference type="NCBI Taxonomy" id="696763"/>
    <lineage>
        <taxon>Bacteria</taxon>
        <taxon>Bacillati</taxon>
        <taxon>Actinomycetota</taxon>
        <taxon>Actinomycetes</taxon>
        <taxon>Propionibacteriales</taxon>
        <taxon>Nocardioidaceae</taxon>
        <taxon>Thermasporomyces</taxon>
    </lineage>
</organism>
<dbReference type="Pfam" id="PF12401">
    <property type="entry name" value="FhaA_N"/>
    <property type="match status" value="1"/>
</dbReference>
<feature type="region of interest" description="Disordered" evidence="2">
    <location>
        <begin position="122"/>
        <end position="170"/>
    </location>
</feature>
<feature type="compositionally biased region" description="Pro residues" evidence="2">
    <location>
        <begin position="156"/>
        <end position="168"/>
    </location>
</feature>
<evidence type="ECO:0000313" key="4">
    <source>
        <dbReference type="EMBL" id="REF36516.1"/>
    </source>
</evidence>
<dbReference type="Pfam" id="PF00498">
    <property type="entry name" value="FHA"/>
    <property type="match status" value="1"/>
</dbReference>
<evidence type="ECO:0000259" key="3">
    <source>
        <dbReference type="PROSITE" id="PS50006"/>
    </source>
</evidence>
<evidence type="ECO:0000313" key="5">
    <source>
        <dbReference type="Proteomes" id="UP000256485"/>
    </source>
</evidence>
<dbReference type="Gene3D" id="2.60.200.20">
    <property type="match status" value="1"/>
</dbReference>
<dbReference type="InterPro" id="IPR022128">
    <property type="entry name" value="FhaA_N"/>
</dbReference>
<dbReference type="InterPro" id="IPR050923">
    <property type="entry name" value="Cell_Proc_Reg/RNA_Proc"/>
</dbReference>
<feature type="compositionally biased region" description="Pro residues" evidence="2">
    <location>
        <begin position="130"/>
        <end position="139"/>
    </location>
</feature>
<dbReference type="Gene3D" id="3.30.2320.60">
    <property type="entry name" value="FhaA, phosphopeptide-binding domain (DUF3662)"/>
    <property type="match status" value="1"/>
</dbReference>
<dbReference type="RefSeq" id="WP_115850142.1">
    <property type="nucleotide sequence ID" value="NZ_QTUC01000001.1"/>
</dbReference>
<dbReference type="InterPro" id="IPR008984">
    <property type="entry name" value="SMAD_FHA_dom_sf"/>
</dbReference>
<dbReference type="PANTHER" id="PTHR23308">
    <property type="entry name" value="NUCLEAR INHIBITOR OF PROTEIN PHOSPHATASE-1"/>
    <property type="match status" value="1"/>
</dbReference>
<name>A0A3D9V569_THECX</name>
<protein>
    <submittedName>
        <fullName evidence="4">FHA domain-containing protein</fullName>
    </submittedName>
</protein>
<comment type="caution">
    <text evidence="4">The sequence shown here is derived from an EMBL/GenBank/DDBJ whole genome shotgun (WGS) entry which is preliminary data.</text>
</comment>
<keyword evidence="5" id="KW-1185">Reference proteome</keyword>
<reference evidence="4 5" key="1">
    <citation type="submission" date="2018-08" db="EMBL/GenBank/DDBJ databases">
        <title>Sequencing the genomes of 1000 actinobacteria strains.</title>
        <authorList>
            <person name="Klenk H.-P."/>
        </authorList>
    </citation>
    <scope>NUCLEOTIDE SEQUENCE [LARGE SCALE GENOMIC DNA]</scope>
    <source>
        <strain evidence="4 5">DSM 22891</strain>
    </source>
</reference>
<sequence length="275" mass="30095">MGVFRRLERGLEGLVTGTFARVFRSAVQPVEIASALQRELDNSAQVLSRDASLVPNDFTVELSSTDYDRLAPYAHTLTRELVDVVNRHASAQRYTFTGPVTVAFERREDLTTGRFRIRSSAVASIVPSRRPSPPPPEPSPRYGAGHYGHAPGYASVPPPAPGPRPVPRTRPDLHRPMPPYLEVNGQRHPLEPPGVILGRGTDADLRITDPGVSRRHAEIRVSLDGPQYTVTIHDLGSTNGIVVDGRRVEYAALHDGSQILLGNTLLVLRRPGGEH</sequence>
<dbReference type="InterPro" id="IPR042287">
    <property type="entry name" value="FhaA_N_sf"/>
</dbReference>
<dbReference type="OrthoDB" id="151099at2"/>
<dbReference type="SMART" id="SM00240">
    <property type="entry name" value="FHA"/>
    <property type="match status" value="1"/>
</dbReference>
<dbReference type="AlphaFoldDB" id="A0A3D9V569"/>
<proteinExistence type="predicted"/>
<dbReference type="SUPFAM" id="SSF49879">
    <property type="entry name" value="SMAD/FHA domain"/>
    <property type="match status" value="1"/>
</dbReference>
<dbReference type="EMBL" id="QTUC01000001">
    <property type="protein sequence ID" value="REF36516.1"/>
    <property type="molecule type" value="Genomic_DNA"/>
</dbReference>
<dbReference type="CDD" id="cd00060">
    <property type="entry name" value="FHA"/>
    <property type="match status" value="1"/>
</dbReference>
<dbReference type="PROSITE" id="PS50006">
    <property type="entry name" value="FHA_DOMAIN"/>
    <property type="match status" value="1"/>
</dbReference>
<dbReference type="Proteomes" id="UP000256485">
    <property type="component" value="Unassembled WGS sequence"/>
</dbReference>